<dbReference type="Proteomes" id="UP001165405">
    <property type="component" value="Unassembled WGS sequence"/>
</dbReference>
<name>A0AA41QHF3_9MICO</name>
<dbReference type="NCBIfam" id="TIGR01575">
    <property type="entry name" value="rimI"/>
    <property type="match status" value="1"/>
</dbReference>
<evidence type="ECO:0000256" key="2">
    <source>
        <dbReference type="ARBA" id="ARBA00022490"/>
    </source>
</evidence>
<protein>
    <submittedName>
        <fullName evidence="7">Ribosomal protein S18-alanine N-acetyltransferase</fullName>
        <ecNumber evidence="7">2.3.1.266</ecNumber>
    </submittedName>
</protein>
<dbReference type="Pfam" id="PF00583">
    <property type="entry name" value="Acetyltransf_1"/>
    <property type="match status" value="1"/>
</dbReference>
<evidence type="ECO:0000313" key="8">
    <source>
        <dbReference type="Proteomes" id="UP001165405"/>
    </source>
</evidence>
<evidence type="ECO:0000256" key="4">
    <source>
        <dbReference type="ARBA" id="ARBA00023315"/>
    </source>
</evidence>
<evidence type="ECO:0000256" key="1">
    <source>
        <dbReference type="ARBA" id="ARBA00005395"/>
    </source>
</evidence>
<sequence length="209" mass="22260">MELRPLRASDFDRVLELERLLFGRGAWTYGMLAEELAGLGRWYVVATDAGEPGTGKTAAGPEPVVGYAGLWFDGDVTQVMTIGVDPAYQRRGVGRTLLQALVDRSRQLGAEAVLLEVRVDNDPALTLYERFGFERLGVRKRYYQPENKDAYTMRLDLRAEEITDSDEDVSGDGGASEHGGVSGGGADGEGAAVDDGAAEGAAGTKGDAA</sequence>
<dbReference type="CDD" id="cd04301">
    <property type="entry name" value="NAT_SF"/>
    <property type="match status" value="1"/>
</dbReference>
<dbReference type="SUPFAM" id="SSF55729">
    <property type="entry name" value="Acyl-CoA N-acyltransferases (Nat)"/>
    <property type="match status" value="1"/>
</dbReference>
<feature type="region of interest" description="Disordered" evidence="5">
    <location>
        <begin position="163"/>
        <end position="209"/>
    </location>
</feature>
<dbReference type="EC" id="2.3.1.266" evidence="7"/>
<dbReference type="GO" id="GO:0008999">
    <property type="term" value="F:protein-N-terminal-alanine acetyltransferase activity"/>
    <property type="evidence" value="ECO:0007669"/>
    <property type="project" value="UniProtKB-EC"/>
</dbReference>
<keyword evidence="7" id="KW-0687">Ribonucleoprotein</keyword>
<dbReference type="Gene3D" id="3.40.630.30">
    <property type="match status" value="1"/>
</dbReference>
<keyword evidence="7" id="KW-0689">Ribosomal protein</keyword>
<keyword evidence="8" id="KW-1185">Reference proteome</keyword>
<keyword evidence="3 7" id="KW-0808">Transferase</keyword>
<evidence type="ECO:0000259" key="6">
    <source>
        <dbReference type="PROSITE" id="PS51186"/>
    </source>
</evidence>
<keyword evidence="4 7" id="KW-0012">Acyltransferase</keyword>
<dbReference type="InterPro" id="IPR050680">
    <property type="entry name" value="YpeA/RimI_acetyltransf"/>
</dbReference>
<evidence type="ECO:0000313" key="7">
    <source>
        <dbReference type="EMBL" id="MCF4122721.1"/>
    </source>
</evidence>
<evidence type="ECO:0000256" key="5">
    <source>
        <dbReference type="SAM" id="MobiDB-lite"/>
    </source>
</evidence>
<dbReference type="PANTHER" id="PTHR43420:SF44">
    <property type="entry name" value="ACETYLTRANSFERASE YPEA"/>
    <property type="match status" value="1"/>
</dbReference>
<dbReference type="EMBL" id="JAKGSG010000046">
    <property type="protein sequence ID" value="MCF4122721.1"/>
    <property type="molecule type" value="Genomic_DNA"/>
</dbReference>
<dbReference type="GO" id="GO:0005840">
    <property type="term" value="C:ribosome"/>
    <property type="evidence" value="ECO:0007669"/>
    <property type="project" value="UniProtKB-KW"/>
</dbReference>
<keyword evidence="2" id="KW-0963">Cytoplasm</keyword>
<comment type="similarity">
    <text evidence="1">Belongs to the acetyltransferase family. RimI subfamily.</text>
</comment>
<comment type="caution">
    <text evidence="7">The sequence shown here is derived from an EMBL/GenBank/DDBJ whole genome shotgun (WGS) entry which is preliminary data.</text>
</comment>
<dbReference type="PANTHER" id="PTHR43420">
    <property type="entry name" value="ACETYLTRANSFERASE"/>
    <property type="match status" value="1"/>
</dbReference>
<feature type="compositionally biased region" description="Low complexity" evidence="5">
    <location>
        <begin position="189"/>
        <end position="209"/>
    </location>
</feature>
<evidence type="ECO:0000256" key="3">
    <source>
        <dbReference type="ARBA" id="ARBA00022679"/>
    </source>
</evidence>
<accession>A0AA41QHF3</accession>
<dbReference type="PROSITE" id="PS51186">
    <property type="entry name" value="GNAT"/>
    <property type="match status" value="1"/>
</dbReference>
<dbReference type="InterPro" id="IPR000182">
    <property type="entry name" value="GNAT_dom"/>
</dbReference>
<dbReference type="InterPro" id="IPR006464">
    <property type="entry name" value="AcTrfase_RimI/Ard1"/>
</dbReference>
<dbReference type="AlphaFoldDB" id="A0AA41QHF3"/>
<feature type="compositionally biased region" description="Gly residues" evidence="5">
    <location>
        <begin position="171"/>
        <end position="188"/>
    </location>
</feature>
<feature type="domain" description="N-acetyltransferase" evidence="6">
    <location>
        <begin position="1"/>
        <end position="158"/>
    </location>
</feature>
<proteinExistence type="inferred from homology"/>
<reference evidence="7" key="1">
    <citation type="submission" date="2022-01" db="EMBL/GenBank/DDBJ databases">
        <title>Antribacter sp. nov., isolated from Guizhou of China.</title>
        <authorList>
            <person name="Chengliang C."/>
            <person name="Ya Z."/>
        </authorList>
    </citation>
    <scope>NUCLEOTIDE SEQUENCE</scope>
    <source>
        <strain evidence="7">KLBMP 9083</strain>
    </source>
</reference>
<dbReference type="InterPro" id="IPR016181">
    <property type="entry name" value="Acyl_CoA_acyltransferase"/>
</dbReference>
<organism evidence="7 8">
    <name type="scientific">Antribacter soli</name>
    <dbReference type="NCBI Taxonomy" id="2910976"/>
    <lineage>
        <taxon>Bacteria</taxon>
        <taxon>Bacillati</taxon>
        <taxon>Actinomycetota</taxon>
        <taxon>Actinomycetes</taxon>
        <taxon>Micrococcales</taxon>
        <taxon>Promicromonosporaceae</taxon>
        <taxon>Antribacter</taxon>
    </lineage>
</organism>
<gene>
    <name evidence="7" type="primary">rimI</name>
    <name evidence="7" type="ORF">L1785_17210</name>
</gene>